<name>A0A1N7Q2E0_9BACL</name>
<proteinExistence type="predicted"/>
<keyword evidence="3" id="KW-1185">Reference proteome</keyword>
<dbReference type="AlphaFoldDB" id="A0A1N7Q2E0"/>
<accession>A0A1N7Q2E0</accession>
<evidence type="ECO:0000313" key="2">
    <source>
        <dbReference type="EMBL" id="SIT16981.1"/>
    </source>
</evidence>
<evidence type="ECO:0000256" key="1">
    <source>
        <dbReference type="SAM" id="MobiDB-lite"/>
    </source>
</evidence>
<dbReference type="RefSeq" id="WP_040387282.1">
    <property type="nucleotide sequence ID" value="NZ_CP048103.1"/>
</dbReference>
<sequence length="65" mass="7761">MRPIRVMEYVKKAMKELGYSDREILKVTEKVIHLAIDDMEREQEEARQKLLEVGRKQRGNESSDR</sequence>
<gene>
    <name evidence="2" type="ORF">SAMN05421790_11716</name>
</gene>
<dbReference type="EMBL" id="FTOD01000017">
    <property type="protein sequence ID" value="SIT16981.1"/>
    <property type="molecule type" value="Genomic_DNA"/>
</dbReference>
<protein>
    <submittedName>
        <fullName evidence="2">Uncharacterized protein</fullName>
    </submittedName>
</protein>
<feature type="region of interest" description="Disordered" evidence="1">
    <location>
        <begin position="45"/>
        <end position="65"/>
    </location>
</feature>
<reference evidence="3" key="1">
    <citation type="submission" date="2017-01" db="EMBL/GenBank/DDBJ databases">
        <authorList>
            <person name="Varghese N."/>
            <person name="Submissions S."/>
        </authorList>
    </citation>
    <scope>NUCLEOTIDE SEQUENCE [LARGE SCALE GENOMIC DNA]</scope>
    <source>
        <strain evidence="3">DSM 45196</strain>
    </source>
</reference>
<dbReference type="Proteomes" id="UP000186795">
    <property type="component" value="Unassembled WGS sequence"/>
</dbReference>
<organism evidence="2 3">
    <name type="scientific">Kroppenstedtia eburnea</name>
    <dbReference type="NCBI Taxonomy" id="714067"/>
    <lineage>
        <taxon>Bacteria</taxon>
        <taxon>Bacillati</taxon>
        <taxon>Bacillota</taxon>
        <taxon>Bacilli</taxon>
        <taxon>Bacillales</taxon>
        <taxon>Thermoactinomycetaceae</taxon>
        <taxon>Kroppenstedtia</taxon>
    </lineage>
</organism>
<evidence type="ECO:0000313" key="3">
    <source>
        <dbReference type="Proteomes" id="UP000186795"/>
    </source>
</evidence>